<dbReference type="EMBL" id="RDRB01000010">
    <property type="protein sequence ID" value="ROT98066.1"/>
    <property type="molecule type" value="Genomic_DNA"/>
</dbReference>
<dbReference type="InterPro" id="IPR036691">
    <property type="entry name" value="Endo/exonu/phosph_ase_sf"/>
</dbReference>
<protein>
    <submittedName>
        <fullName evidence="2">Endonuclease</fullName>
    </submittedName>
</protein>
<dbReference type="Pfam" id="PF03372">
    <property type="entry name" value="Exo_endo_phos"/>
    <property type="match status" value="1"/>
</dbReference>
<dbReference type="RefSeq" id="WP_123643605.1">
    <property type="nucleotide sequence ID" value="NZ_ML119090.1"/>
</dbReference>
<keyword evidence="3" id="KW-1185">Reference proteome</keyword>
<dbReference type="InterPro" id="IPR005135">
    <property type="entry name" value="Endo/exonuclease/phosphatase"/>
</dbReference>
<dbReference type="AlphaFoldDB" id="A0A3N2QS75"/>
<keyword evidence="2" id="KW-0540">Nuclease</keyword>
<reference evidence="2 3" key="1">
    <citation type="submission" date="2018-10" db="EMBL/GenBank/DDBJ databases">
        <title>Histidinibacterium lentulum gen. nov., sp. nov., a marine bacterium from the culture broth of Picochlorum sp. 122.</title>
        <authorList>
            <person name="Wang G."/>
        </authorList>
    </citation>
    <scope>NUCLEOTIDE SEQUENCE [LARGE SCALE GENOMIC DNA]</scope>
    <source>
        <strain evidence="2 3">B17</strain>
    </source>
</reference>
<dbReference type="Gene3D" id="3.60.10.10">
    <property type="entry name" value="Endonuclease/exonuclease/phosphatase"/>
    <property type="match status" value="1"/>
</dbReference>
<accession>A0A3N2QS75</accession>
<evidence type="ECO:0000313" key="3">
    <source>
        <dbReference type="Proteomes" id="UP000268016"/>
    </source>
</evidence>
<comment type="caution">
    <text evidence="2">The sequence shown here is derived from an EMBL/GenBank/DDBJ whole genome shotgun (WGS) entry which is preliminary data.</text>
</comment>
<organism evidence="2 3">
    <name type="scientific">Histidinibacterium lentulum</name>
    <dbReference type="NCBI Taxonomy" id="2480588"/>
    <lineage>
        <taxon>Bacteria</taxon>
        <taxon>Pseudomonadati</taxon>
        <taxon>Pseudomonadota</taxon>
        <taxon>Alphaproteobacteria</taxon>
        <taxon>Rhodobacterales</taxon>
        <taxon>Paracoccaceae</taxon>
        <taxon>Histidinibacterium</taxon>
    </lineage>
</organism>
<feature type="domain" description="Endonuclease/exonuclease/phosphatase" evidence="1">
    <location>
        <begin position="64"/>
        <end position="294"/>
    </location>
</feature>
<proteinExistence type="predicted"/>
<evidence type="ECO:0000313" key="2">
    <source>
        <dbReference type="EMBL" id="ROT98066.1"/>
    </source>
</evidence>
<dbReference type="SUPFAM" id="SSF56219">
    <property type="entry name" value="DNase I-like"/>
    <property type="match status" value="1"/>
</dbReference>
<sequence>MKLRAVARWGALVLAGLALVAAVHLWRNSQSMTLPEKPRGALRVASLNVHYIVLGATEGRWSRTDWERRRAPLVETVAALEADIVALQEAESFGGGSMSSVSLHVEALREGLPGYAVAAFGDPAVFPSTQPILYDPDRLELLDEGWFFFSETPGMIYSRTFNGSFPAFASTATFRNLENGAAFQLVNVHFDWSSWENRRPSAELTAARISETLATGLPVILAGDLNARHGALTMAILEDAGLDFPDVPGGTVHFDRGLALFGAIDHIGLSGGILPAGDPVVWREKPGSAWPADHWPVVLDVMLPD</sequence>
<keyword evidence="2" id="KW-0255">Endonuclease</keyword>
<name>A0A3N2QS75_9RHOB</name>
<dbReference type="OrthoDB" id="9793162at2"/>
<dbReference type="GO" id="GO:0004519">
    <property type="term" value="F:endonuclease activity"/>
    <property type="evidence" value="ECO:0007669"/>
    <property type="project" value="UniProtKB-KW"/>
</dbReference>
<dbReference type="Proteomes" id="UP000268016">
    <property type="component" value="Unassembled WGS sequence"/>
</dbReference>
<keyword evidence="2" id="KW-0378">Hydrolase</keyword>
<gene>
    <name evidence="2" type="ORF">EAT49_17495</name>
</gene>
<evidence type="ECO:0000259" key="1">
    <source>
        <dbReference type="Pfam" id="PF03372"/>
    </source>
</evidence>